<protein>
    <submittedName>
        <fullName evidence="5">Uncharacterized protein</fullName>
    </submittedName>
</protein>
<dbReference type="GO" id="GO:0032259">
    <property type="term" value="P:methylation"/>
    <property type="evidence" value="ECO:0007669"/>
    <property type="project" value="UniProtKB-KW"/>
</dbReference>
<dbReference type="PANTHER" id="PTHR10867">
    <property type="entry name" value="NNMT/PNMT/TEMT FAMILY MEMBER"/>
    <property type="match status" value="1"/>
</dbReference>
<evidence type="ECO:0000256" key="4">
    <source>
        <dbReference type="ARBA" id="ARBA00022691"/>
    </source>
</evidence>
<dbReference type="Gene3D" id="3.40.50.150">
    <property type="entry name" value="Vaccinia Virus protein VP39"/>
    <property type="match status" value="1"/>
</dbReference>
<dbReference type="Pfam" id="PF01234">
    <property type="entry name" value="NNMT_PNMT_TEMT"/>
    <property type="match status" value="1"/>
</dbReference>
<comment type="similarity">
    <text evidence="1">Belongs to the class I-like SAM-binding methyltransferase superfamily. NNMT/PNMT/TEMT family.</text>
</comment>
<evidence type="ECO:0000256" key="3">
    <source>
        <dbReference type="ARBA" id="ARBA00022679"/>
    </source>
</evidence>
<keyword evidence="3" id="KW-0808">Transferase</keyword>
<proteinExistence type="inferred from homology"/>
<name>A0A8J6BGM8_ELECQ</name>
<reference evidence="5" key="1">
    <citation type="thesis" date="2020" institute="ProQuest LLC" country="789 East Eisenhower Parkway, Ann Arbor, MI, USA">
        <title>Comparative Genomics and Chromosome Evolution.</title>
        <authorList>
            <person name="Mudd A.B."/>
        </authorList>
    </citation>
    <scope>NUCLEOTIDE SEQUENCE</scope>
    <source>
        <strain evidence="5">HN-11 Male</strain>
        <tissue evidence="5">Kidney and liver</tissue>
    </source>
</reference>
<dbReference type="Proteomes" id="UP000770717">
    <property type="component" value="Unassembled WGS sequence"/>
</dbReference>
<gene>
    <name evidence="5" type="ORF">GDO78_019579</name>
</gene>
<dbReference type="GO" id="GO:0005829">
    <property type="term" value="C:cytosol"/>
    <property type="evidence" value="ECO:0007669"/>
    <property type="project" value="TreeGrafter"/>
</dbReference>
<dbReference type="OrthoDB" id="9883655at2759"/>
<keyword evidence="4" id="KW-0949">S-adenosyl-L-methionine</keyword>
<evidence type="ECO:0000313" key="6">
    <source>
        <dbReference type="Proteomes" id="UP000770717"/>
    </source>
</evidence>
<dbReference type="GO" id="GO:0008170">
    <property type="term" value="F:N-methyltransferase activity"/>
    <property type="evidence" value="ECO:0007669"/>
    <property type="project" value="TreeGrafter"/>
</dbReference>
<evidence type="ECO:0000256" key="2">
    <source>
        <dbReference type="ARBA" id="ARBA00022603"/>
    </source>
</evidence>
<dbReference type="AlphaFoldDB" id="A0A8J6BGM8"/>
<dbReference type="PANTHER" id="PTHR10867:SF44">
    <property type="entry name" value="NICOTINAMIDE N-METHYLTRANSFERASE ISOFORM X2"/>
    <property type="match status" value="1"/>
</dbReference>
<dbReference type="InterPro" id="IPR000940">
    <property type="entry name" value="NNMT_TEMT_trans"/>
</dbReference>
<dbReference type="InterPro" id="IPR029063">
    <property type="entry name" value="SAM-dependent_MTases_sf"/>
</dbReference>
<keyword evidence="2" id="KW-0489">Methyltransferase</keyword>
<accession>A0A8J6BGM8</accession>
<comment type="caution">
    <text evidence="5">The sequence shown here is derived from an EMBL/GenBank/DDBJ whole genome shotgun (WGS) entry which is preliminary data.</text>
</comment>
<keyword evidence="6" id="KW-1185">Reference proteome</keyword>
<sequence>MDVPKAKLYHKHGVNTRHLLQTYFSCDRDTGFGEETLNFIMKKIHDVLAAGNFKGKTAYDFCIASLIHQLYTVSYCYPQITILKLNDTCIMELNKWLAMRTGAFDWTHAHDFVKGLPCSR</sequence>
<dbReference type="PROSITE" id="PS51681">
    <property type="entry name" value="SAM_MT_NNMT_PNMT_TEMT"/>
    <property type="match status" value="1"/>
</dbReference>
<dbReference type="EMBL" id="WNTK01004084">
    <property type="protein sequence ID" value="KAG9464659.1"/>
    <property type="molecule type" value="Genomic_DNA"/>
</dbReference>
<organism evidence="5 6">
    <name type="scientific">Eleutherodactylus coqui</name>
    <name type="common">Puerto Rican coqui</name>
    <dbReference type="NCBI Taxonomy" id="57060"/>
    <lineage>
        <taxon>Eukaryota</taxon>
        <taxon>Metazoa</taxon>
        <taxon>Chordata</taxon>
        <taxon>Craniata</taxon>
        <taxon>Vertebrata</taxon>
        <taxon>Euteleostomi</taxon>
        <taxon>Amphibia</taxon>
        <taxon>Batrachia</taxon>
        <taxon>Anura</taxon>
        <taxon>Neobatrachia</taxon>
        <taxon>Hyloidea</taxon>
        <taxon>Eleutherodactylidae</taxon>
        <taxon>Eleutherodactylinae</taxon>
        <taxon>Eleutherodactylus</taxon>
        <taxon>Eleutherodactylus</taxon>
    </lineage>
</organism>
<evidence type="ECO:0000313" key="5">
    <source>
        <dbReference type="EMBL" id="KAG9464659.1"/>
    </source>
</evidence>
<evidence type="ECO:0000256" key="1">
    <source>
        <dbReference type="ARBA" id="ARBA00007996"/>
    </source>
</evidence>